<reference evidence="1" key="1">
    <citation type="journal article" date="2020" name="Nat. Commun.">
        <title>Large-scale genome sequencing of mycorrhizal fungi provides insights into the early evolution of symbiotic traits.</title>
        <authorList>
            <person name="Miyauchi S."/>
            <person name="Kiss E."/>
            <person name="Kuo A."/>
            <person name="Drula E."/>
            <person name="Kohler A."/>
            <person name="Sanchez-Garcia M."/>
            <person name="Morin E."/>
            <person name="Andreopoulos B."/>
            <person name="Barry K.W."/>
            <person name="Bonito G."/>
            <person name="Buee M."/>
            <person name="Carver A."/>
            <person name="Chen C."/>
            <person name="Cichocki N."/>
            <person name="Clum A."/>
            <person name="Culley D."/>
            <person name="Crous P.W."/>
            <person name="Fauchery L."/>
            <person name="Girlanda M."/>
            <person name="Hayes R.D."/>
            <person name="Keri Z."/>
            <person name="LaButti K."/>
            <person name="Lipzen A."/>
            <person name="Lombard V."/>
            <person name="Magnuson J."/>
            <person name="Maillard F."/>
            <person name="Murat C."/>
            <person name="Nolan M."/>
            <person name="Ohm R.A."/>
            <person name="Pangilinan J."/>
            <person name="Pereira M.F."/>
            <person name="Perotto S."/>
            <person name="Peter M."/>
            <person name="Pfister S."/>
            <person name="Riley R."/>
            <person name="Sitrit Y."/>
            <person name="Stielow J.B."/>
            <person name="Szollosi G."/>
            <person name="Zifcakova L."/>
            <person name="Stursova M."/>
            <person name="Spatafora J.W."/>
            <person name="Tedersoo L."/>
            <person name="Vaario L.M."/>
            <person name="Yamada A."/>
            <person name="Yan M."/>
            <person name="Wang P."/>
            <person name="Xu J."/>
            <person name="Bruns T."/>
            <person name="Baldrian P."/>
            <person name="Vilgalys R."/>
            <person name="Dunand C."/>
            <person name="Henrissat B."/>
            <person name="Grigoriev I.V."/>
            <person name="Hibbett D."/>
            <person name="Nagy L.G."/>
            <person name="Martin F.M."/>
        </authorList>
    </citation>
    <scope>NUCLEOTIDE SEQUENCE</scope>
    <source>
        <strain evidence="1">UP504</strain>
    </source>
</reference>
<comment type="caution">
    <text evidence="1">The sequence shown here is derived from an EMBL/GenBank/DDBJ whole genome shotgun (WGS) entry which is preliminary data.</text>
</comment>
<evidence type="ECO:0000313" key="1">
    <source>
        <dbReference type="EMBL" id="KAF9503871.1"/>
    </source>
</evidence>
<organism evidence="1 2">
    <name type="scientific">Hydnum rufescens UP504</name>
    <dbReference type="NCBI Taxonomy" id="1448309"/>
    <lineage>
        <taxon>Eukaryota</taxon>
        <taxon>Fungi</taxon>
        <taxon>Dikarya</taxon>
        <taxon>Basidiomycota</taxon>
        <taxon>Agaricomycotina</taxon>
        <taxon>Agaricomycetes</taxon>
        <taxon>Cantharellales</taxon>
        <taxon>Hydnaceae</taxon>
        <taxon>Hydnum</taxon>
    </lineage>
</organism>
<evidence type="ECO:0000313" key="2">
    <source>
        <dbReference type="Proteomes" id="UP000886523"/>
    </source>
</evidence>
<dbReference type="AlphaFoldDB" id="A0A9P6DFZ7"/>
<proteinExistence type="predicted"/>
<gene>
    <name evidence="1" type="ORF">BS47DRAFT_1355810</name>
</gene>
<dbReference type="EMBL" id="MU129290">
    <property type="protein sequence ID" value="KAF9503871.1"/>
    <property type="molecule type" value="Genomic_DNA"/>
</dbReference>
<accession>A0A9P6DFZ7</accession>
<protein>
    <submittedName>
        <fullName evidence="1">Uncharacterized protein</fullName>
    </submittedName>
</protein>
<dbReference type="OrthoDB" id="3262464at2759"/>
<dbReference type="Proteomes" id="UP000886523">
    <property type="component" value="Unassembled WGS sequence"/>
</dbReference>
<name>A0A9P6DFZ7_9AGAM</name>
<sequence>MTKRRNRIKPKLMEALQMLKFMLKKKRLDFMDGWKTPITNMQVDQDDDMNTLQDILGAEGTELDKMLEALVED</sequence>
<keyword evidence="2" id="KW-1185">Reference proteome</keyword>